<dbReference type="PANTHER" id="PTHR36930:SF1">
    <property type="entry name" value="MOSC DOMAIN-CONTAINING PROTEIN"/>
    <property type="match status" value="1"/>
</dbReference>
<comment type="caution">
    <text evidence="2">The sequence shown here is derived from an EMBL/GenBank/DDBJ whole genome shotgun (WGS) entry which is preliminary data.</text>
</comment>
<dbReference type="InterPro" id="IPR005303">
    <property type="entry name" value="MOCOS_middle"/>
</dbReference>
<sequence>MTGHLSHIYRHPIKSIGLEEIASASLSQGRALPLDRVWAIAHTHSKVSGDAEGRAESWGQKANFLTGRASAALMAVTARSLEDGRILLQHPDLWHVEIDPTRAADHAKLFEWLRPIWPADAPQPTTVLRAPDDQPLSDQNTPLLSLIGQSSLDALSAKLSQPLARARFRANLWIEGWASFAEFDLIGRQIRIGDTLLKVQKRVGRCRATDANPETGLRDIDMLQALTQHYGHTDLGVFCAVIEGGAIAKGDRVEVI</sequence>
<evidence type="ECO:0000313" key="2">
    <source>
        <dbReference type="EMBL" id="MEX1662972.1"/>
    </source>
</evidence>
<dbReference type="InterPro" id="IPR011037">
    <property type="entry name" value="Pyrv_Knase-like_insert_dom_sf"/>
</dbReference>
<dbReference type="EMBL" id="JBFRYC010000010">
    <property type="protein sequence ID" value="MEX1662972.1"/>
    <property type="molecule type" value="Genomic_DNA"/>
</dbReference>
<evidence type="ECO:0000313" key="3">
    <source>
        <dbReference type="Proteomes" id="UP001557465"/>
    </source>
</evidence>
<dbReference type="SUPFAM" id="SSF50800">
    <property type="entry name" value="PK beta-barrel domain-like"/>
    <property type="match status" value="1"/>
</dbReference>
<accession>A0ABV3TMZ1</accession>
<dbReference type="InterPro" id="IPR052716">
    <property type="entry name" value="MOSC_domain"/>
</dbReference>
<dbReference type="PROSITE" id="PS51340">
    <property type="entry name" value="MOSC"/>
    <property type="match status" value="1"/>
</dbReference>
<organism evidence="2 3">
    <name type="scientific">Thioclava arctica</name>
    <dbReference type="NCBI Taxonomy" id="3238301"/>
    <lineage>
        <taxon>Bacteria</taxon>
        <taxon>Pseudomonadati</taxon>
        <taxon>Pseudomonadota</taxon>
        <taxon>Alphaproteobacteria</taxon>
        <taxon>Rhodobacterales</taxon>
        <taxon>Paracoccaceae</taxon>
        <taxon>Thioclava</taxon>
    </lineage>
</organism>
<evidence type="ECO:0000259" key="1">
    <source>
        <dbReference type="PROSITE" id="PS51340"/>
    </source>
</evidence>
<protein>
    <submittedName>
        <fullName evidence="2">MOSC domain-containing protein</fullName>
    </submittedName>
</protein>
<dbReference type="Pfam" id="PF03473">
    <property type="entry name" value="MOSC"/>
    <property type="match status" value="1"/>
</dbReference>
<gene>
    <name evidence="2" type="ORF">AB4874_15160</name>
</gene>
<dbReference type="InterPro" id="IPR005302">
    <property type="entry name" value="MoCF_Sase_C"/>
</dbReference>
<keyword evidence="3" id="KW-1185">Reference proteome</keyword>
<dbReference type="PANTHER" id="PTHR36930">
    <property type="entry name" value="METAL-SULFUR CLUSTER BIOSYNTHESIS PROTEINS YUAD-RELATED"/>
    <property type="match status" value="1"/>
</dbReference>
<dbReference type="Pfam" id="PF03476">
    <property type="entry name" value="MOSC_N"/>
    <property type="match status" value="1"/>
</dbReference>
<dbReference type="Gene3D" id="2.40.33.20">
    <property type="entry name" value="PK beta-barrel domain-like"/>
    <property type="match status" value="1"/>
</dbReference>
<name>A0ABV3TMZ1_9RHOB</name>
<dbReference type="RefSeq" id="WP_368392605.1">
    <property type="nucleotide sequence ID" value="NZ_JBFRYC010000010.1"/>
</dbReference>
<reference evidence="2 3" key="1">
    <citation type="journal article" date="2011" name="Int. J. Syst. Evol. Microbiol.">
        <title>Zhongshania antarctica gen. nov., sp. nov. and Zhongshania guokunii sp. nov., gammaproteobacteria respectively isolated from coastal attached (fast) ice and surface seawater of the Antarctic.</title>
        <authorList>
            <person name="Li H.J."/>
            <person name="Zhang X.Y."/>
            <person name="Chen C.X."/>
            <person name="Zhang Y.J."/>
            <person name="Gao Z.M."/>
            <person name="Yu Y."/>
            <person name="Chen X.L."/>
            <person name="Chen B."/>
            <person name="Zhang Y.Z."/>
        </authorList>
    </citation>
    <scope>NUCLEOTIDE SEQUENCE [LARGE SCALE GENOMIC DNA]</scope>
    <source>
        <strain evidence="2 3">15-R06ZXC-3</strain>
    </source>
</reference>
<feature type="domain" description="MOSC" evidence="1">
    <location>
        <begin position="116"/>
        <end position="256"/>
    </location>
</feature>
<proteinExistence type="predicted"/>
<dbReference type="Proteomes" id="UP001557465">
    <property type="component" value="Unassembled WGS sequence"/>
</dbReference>